<reference evidence="2" key="1">
    <citation type="submission" date="2022-11" db="UniProtKB">
        <authorList>
            <consortium name="WormBaseParasite"/>
        </authorList>
    </citation>
    <scope>IDENTIFICATION</scope>
</reference>
<evidence type="ECO:0000313" key="1">
    <source>
        <dbReference type="Proteomes" id="UP000887579"/>
    </source>
</evidence>
<protein>
    <submittedName>
        <fullName evidence="2">Heat shock protein 70</fullName>
    </submittedName>
</protein>
<sequence length="333" mass="36844">MATSKAIGIDLGTTNSCVGVFQNGVVEIIANKYENRTTPSIVAFDHDIKNVGQWAKDRMHRNPTNSIYCIKRLMGKKFDDPLIQEDIKNWQFKEKGKREKFTPEEISAWILKEKKKVAEDYLGHPVKDAVITVPAYFNDAQRKATIDAGRIAGLNVLRIVNEPTAAALAYGYKKDRKEEIILVYDLGGGTFDVSILKIHDGSCQVLAVAGDGHLGGEDFDDILVKYCIDEFKRKHGDDVSSNPQAICKLKAACESAKRFLSKSTFSPIEVDALYGEKDLNCKITQSTFNELCKELTEKTIGPVKVALERAKLSKSAVNDVILIADINADEAVA</sequence>
<organism evidence="1 2">
    <name type="scientific">Panagrolaimus sp. ES5</name>
    <dbReference type="NCBI Taxonomy" id="591445"/>
    <lineage>
        <taxon>Eukaryota</taxon>
        <taxon>Metazoa</taxon>
        <taxon>Ecdysozoa</taxon>
        <taxon>Nematoda</taxon>
        <taxon>Chromadorea</taxon>
        <taxon>Rhabditida</taxon>
        <taxon>Tylenchina</taxon>
        <taxon>Panagrolaimomorpha</taxon>
        <taxon>Panagrolaimoidea</taxon>
        <taxon>Panagrolaimidae</taxon>
        <taxon>Panagrolaimus</taxon>
    </lineage>
</organism>
<proteinExistence type="predicted"/>
<name>A0AC34G896_9BILA</name>
<evidence type="ECO:0000313" key="2">
    <source>
        <dbReference type="WBParaSite" id="ES5_v2.g25953.t1"/>
    </source>
</evidence>
<dbReference type="Proteomes" id="UP000887579">
    <property type="component" value="Unplaced"/>
</dbReference>
<accession>A0AC34G896</accession>
<dbReference type="WBParaSite" id="ES5_v2.g25953.t1">
    <property type="protein sequence ID" value="ES5_v2.g25953.t1"/>
    <property type="gene ID" value="ES5_v2.g25953"/>
</dbReference>